<reference evidence="2" key="1">
    <citation type="submission" date="2015-11" db="EMBL/GenBank/DDBJ databases">
        <authorList>
            <person name="Varghese N."/>
        </authorList>
    </citation>
    <scope>NUCLEOTIDE SEQUENCE [LARGE SCALE GENOMIC DNA]</scope>
</reference>
<protein>
    <submittedName>
        <fullName evidence="1">Predicted lipoprotein (DUF2279)</fullName>
    </submittedName>
</protein>
<name>A0A0S4N7W7_9BACT</name>
<keyword evidence="2" id="KW-1185">Reference proteome</keyword>
<organism evidence="1 2">
    <name type="scientific">Candidatus Thermokryptus mobilis</name>
    <dbReference type="NCBI Taxonomy" id="1643428"/>
    <lineage>
        <taxon>Bacteria</taxon>
        <taxon>Pseudomonadati</taxon>
        <taxon>Candidatus Kryptoniota</taxon>
        <taxon>Candidatus Thermokryptus</taxon>
    </lineage>
</organism>
<evidence type="ECO:0000313" key="2">
    <source>
        <dbReference type="Proteomes" id="UP000320623"/>
    </source>
</evidence>
<evidence type="ECO:0000313" key="1">
    <source>
        <dbReference type="EMBL" id="CUU07335.1"/>
    </source>
</evidence>
<dbReference type="AlphaFoldDB" id="A0A0S4N7W7"/>
<dbReference type="EMBL" id="FAOO01000013">
    <property type="protein sequence ID" value="CUU07335.1"/>
    <property type="molecule type" value="Genomic_DNA"/>
</dbReference>
<dbReference type="Pfam" id="PF10043">
    <property type="entry name" value="DUF2279"/>
    <property type="match status" value="1"/>
</dbReference>
<dbReference type="STRING" id="1643428.GCA_001442855_01730"/>
<dbReference type="InterPro" id="IPR018736">
    <property type="entry name" value="DUF2279_periplasmic_lipo"/>
</dbReference>
<keyword evidence="1" id="KW-0449">Lipoprotein</keyword>
<sequence length="294" mass="34087">MLLTLFVLFLGFCRVEPADSNNVAVEQTKVNKIKLGIVTVGTLGFGVVTYDYFNKVWWKPTRVKKFVWRDDWNDVLKADKAGHFYFSYVLSDVYKNLFKWVGFSSKTSAFLGAGISTIYEVGVVELTDGFTTKWGFSPSDAISDVFGAFFPVAQEYIPMLRIFSFKWSYTPSGYTWLDYFRFGSLKEALYKKQFHTDYSGMTFWASVDFQNLLPEKFEKFIPDFLNIAVGYSVKEINYAGRGYSEVFVGIDYNFLKVDTGSEFFNKVLRALNYIHFPAPTLRIKPKVKFYYLYF</sequence>
<proteinExistence type="predicted"/>
<dbReference type="OrthoDB" id="9803535at2"/>
<accession>A0A0S4N7W7</accession>
<dbReference type="RefSeq" id="WP_140945495.1">
    <property type="nucleotide sequence ID" value="NZ_FAOO01000013.1"/>
</dbReference>
<dbReference type="Proteomes" id="UP000320623">
    <property type="component" value="Unassembled WGS sequence"/>
</dbReference>
<gene>
    <name evidence="1" type="ORF">JGI1_01766</name>
</gene>